<comment type="caution">
    <text evidence="2">The sequence shown here is derived from an EMBL/GenBank/DDBJ whole genome shotgun (WGS) entry which is preliminary data.</text>
</comment>
<reference evidence="1" key="4">
    <citation type="submission" date="2023-01" db="EMBL/GenBank/DDBJ databases">
        <title>Draft genome sequence of Methylobacterium brachythecii strain NBRC 107710.</title>
        <authorList>
            <person name="Sun Q."/>
            <person name="Mori K."/>
        </authorList>
    </citation>
    <scope>NUCLEOTIDE SEQUENCE</scope>
    <source>
        <strain evidence="1">NBRC 107710</strain>
    </source>
</reference>
<gene>
    <name evidence="1" type="ORF">GCM10007884_48770</name>
    <name evidence="2" type="ORF">GGR33_005175</name>
</gene>
<evidence type="ECO:0000313" key="1">
    <source>
        <dbReference type="EMBL" id="GLS46880.1"/>
    </source>
</evidence>
<dbReference type="Proteomes" id="UP000517759">
    <property type="component" value="Unassembled WGS sequence"/>
</dbReference>
<dbReference type="EMBL" id="JACIDN010000016">
    <property type="protein sequence ID" value="MBB3905633.1"/>
    <property type="molecule type" value="Genomic_DNA"/>
</dbReference>
<reference evidence="2 3" key="3">
    <citation type="submission" date="2020-08" db="EMBL/GenBank/DDBJ databases">
        <title>Genomic Encyclopedia of Type Strains, Phase IV (KMG-IV): sequencing the most valuable type-strain genomes for metagenomic binning, comparative biology and taxonomic classification.</title>
        <authorList>
            <person name="Goeker M."/>
        </authorList>
    </citation>
    <scope>NUCLEOTIDE SEQUENCE [LARGE SCALE GENOMIC DNA]</scope>
    <source>
        <strain evidence="2 3">DSM 24105</strain>
    </source>
</reference>
<accession>A0A7W6ALG7</accession>
<evidence type="ECO:0000313" key="2">
    <source>
        <dbReference type="EMBL" id="MBB3905633.1"/>
    </source>
</evidence>
<organism evidence="2 3">
    <name type="scientific">Methylobacterium brachythecii</name>
    <dbReference type="NCBI Taxonomy" id="1176177"/>
    <lineage>
        <taxon>Bacteria</taxon>
        <taxon>Pseudomonadati</taxon>
        <taxon>Pseudomonadota</taxon>
        <taxon>Alphaproteobacteria</taxon>
        <taxon>Hyphomicrobiales</taxon>
        <taxon>Methylobacteriaceae</taxon>
        <taxon>Methylobacterium</taxon>
    </lineage>
</organism>
<dbReference type="EMBL" id="BSPG01000058">
    <property type="protein sequence ID" value="GLS46880.1"/>
    <property type="molecule type" value="Genomic_DNA"/>
</dbReference>
<protein>
    <submittedName>
        <fullName evidence="2">Uncharacterized protein</fullName>
    </submittedName>
</protein>
<sequence>MTKSQLMPLSGILVAIDVAKARNDVLIEVLGHSCRRRLSVFNTVKSTIG</sequence>
<dbReference type="Proteomes" id="UP001156881">
    <property type="component" value="Unassembled WGS sequence"/>
</dbReference>
<proteinExistence type="predicted"/>
<dbReference type="AlphaFoldDB" id="A0A7W6ALG7"/>
<reference evidence="1" key="1">
    <citation type="journal article" date="2014" name="Int. J. Syst. Evol. Microbiol.">
        <title>Complete genome of a new Firmicutes species belonging to the dominant human colonic microbiota ('Ruminococcus bicirculans') reveals two chromosomes and a selective capacity to utilize plant glucans.</title>
        <authorList>
            <consortium name="NISC Comparative Sequencing Program"/>
            <person name="Wegmann U."/>
            <person name="Louis P."/>
            <person name="Goesmann A."/>
            <person name="Henrissat B."/>
            <person name="Duncan S.H."/>
            <person name="Flint H.J."/>
        </authorList>
    </citation>
    <scope>NUCLEOTIDE SEQUENCE</scope>
    <source>
        <strain evidence="1">NBRC 107710</strain>
    </source>
</reference>
<keyword evidence="4" id="KW-1185">Reference proteome</keyword>
<evidence type="ECO:0000313" key="3">
    <source>
        <dbReference type="Proteomes" id="UP000517759"/>
    </source>
</evidence>
<reference evidence="4" key="2">
    <citation type="journal article" date="2019" name="Int. J. Syst. Evol. Microbiol.">
        <title>The Global Catalogue of Microorganisms (GCM) 10K type strain sequencing project: providing services to taxonomists for standard genome sequencing and annotation.</title>
        <authorList>
            <consortium name="The Broad Institute Genomics Platform"/>
            <consortium name="The Broad Institute Genome Sequencing Center for Infectious Disease"/>
            <person name="Wu L."/>
            <person name="Ma J."/>
        </authorList>
    </citation>
    <scope>NUCLEOTIDE SEQUENCE [LARGE SCALE GENOMIC DNA]</scope>
    <source>
        <strain evidence="4">NBRC 107710</strain>
    </source>
</reference>
<evidence type="ECO:0000313" key="4">
    <source>
        <dbReference type="Proteomes" id="UP001156881"/>
    </source>
</evidence>
<name>A0A7W6ALG7_9HYPH</name>